<dbReference type="Proteomes" id="UP001556692">
    <property type="component" value="Unassembled WGS sequence"/>
</dbReference>
<dbReference type="EMBL" id="JBDPGJ010000001">
    <property type="protein sequence ID" value="MEX0404228.1"/>
    <property type="molecule type" value="Genomic_DNA"/>
</dbReference>
<dbReference type="Gene3D" id="3.40.50.2000">
    <property type="entry name" value="Glycogen Phosphorylase B"/>
    <property type="match status" value="1"/>
</dbReference>
<name>A0ABV3SD00_9HYPH</name>
<evidence type="ECO:0000259" key="1">
    <source>
        <dbReference type="Pfam" id="PF04101"/>
    </source>
</evidence>
<dbReference type="PANTHER" id="PTHR21015">
    <property type="entry name" value="UDP-N-ACETYLGLUCOSAMINE--N-ACETYLMURAMYL-(PENTAPEPTIDE) PYROPHOSPHORYL-UNDECAPRENOL N-ACETYLGLUCOSAMINE TRANSFERASE 1"/>
    <property type="match status" value="1"/>
</dbReference>
<gene>
    <name evidence="2" type="ORF">ABGN05_00970</name>
</gene>
<comment type="caution">
    <text evidence="2">The sequence shown here is derived from an EMBL/GenBank/DDBJ whole genome shotgun (WGS) entry which is preliminary data.</text>
</comment>
<evidence type="ECO:0000313" key="2">
    <source>
        <dbReference type="EMBL" id="MEX0404228.1"/>
    </source>
</evidence>
<dbReference type="RefSeq" id="WP_367952124.1">
    <property type="nucleotide sequence ID" value="NZ_JBDPGJ010000001.1"/>
</dbReference>
<dbReference type="InterPro" id="IPR007235">
    <property type="entry name" value="Glyco_trans_28_C"/>
</dbReference>
<keyword evidence="3" id="KW-1185">Reference proteome</keyword>
<sequence length="383" mass="41594">MSARVLFYVQHLMGVGHVFRASRIVRALRREGLEVDLAFGGMPIPGLDIADARIHYLPPVRAGKEAFNKLEDPNGNPVSDAYKEDRRDRLLALFEETSPDVIVTEAFPFGRRQMRFELLPLMEAAHARPRRPVIVSSVRDIIQQNSKPERDREVVDLLNTWFDRVLVHGDPAFIRIDETFPHAAEIAGKVTYTGIVAPAAPAERGSGPDVVVSVGGGAFGHRLLVAALEARRISSMRDARWLVLSGLFTTDEQKADLQRFADEGIEFQSFVPDLCALLAGAKLSISRAGYNTTADIFAAGCRAVISPLFDGIETEQITRAEVLARKGLVQAVPPNEETPEMLAAAIDRAMSGPAPDLSAIDIGGATKSAQLIAALARSETPAA</sequence>
<proteinExistence type="predicted"/>
<organism evidence="2 3">
    <name type="scientific">Aquibium pacificus</name>
    <dbReference type="NCBI Taxonomy" id="3153579"/>
    <lineage>
        <taxon>Bacteria</taxon>
        <taxon>Pseudomonadati</taxon>
        <taxon>Pseudomonadota</taxon>
        <taxon>Alphaproteobacteria</taxon>
        <taxon>Hyphomicrobiales</taxon>
        <taxon>Phyllobacteriaceae</taxon>
        <taxon>Aquibium</taxon>
    </lineage>
</organism>
<dbReference type="PANTHER" id="PTHR21015:SF28">
    <property type="entry name" value="SLL1722 PROTEIN"/>
    <property type="match status" value="1"/>
</dbReference>
<dbReference type="Pfam" id="PF04101">
    <property type="entry name" value="Glyco_tran_28_C"/>
    <property type="match status" value="1"/>
</dbReference>
<evidence type="ECO:0000313" key="3">
    <source>
        <dbReference type="Proteomes" id="UP001556692"/>
    </source>
</evidence>
<accession>A0ABV3SD00</accession>
<dbReference type="SUPFAM" id="SSF53756">
    <property type="entry name" value="UDP-Glycosyltransferase/glycogen phosphorylase"/>
    <property type="match status" value="1"/>
</dbReference>
<reference evidence="2 3" key="1">
    <citation type="submission" date="2024-05" db="EMBL/GenBank/DDBJ databases">
        <authorList>
            <person name="Jiang F."/>
        </authorList>
    </citation>
    <scope>NUCLEOTIDE SEQUENCE [LARGE SCALE GENOMIC DNA]</scope>
    <source>
        <strain evidence="2 3">LZ166</strain>
    </source>
</reference>
<feature type="domain" description="Glycosyl transferase family 28 C-terminal" evidence="1">
    <location>
        <begin position="213"/>
        <end position="353"/>
    </location>
</feature>
<protein>
    <submittedName>
        <fullName evidence="2">Glycosyltransferase</fullName>
    </submittedName>
</protein>